<gene>
    <name evidence="1" type="ORF">L798_14215</name>
</gene>
<dbReference type="InParanoid" id="A0A067RR13"/>
<dbReference type="AlphaFoldDB" id="A0A067RR13"/>
<proteinExistence type="predicted"/>
<sequence>MPPFRPELFILSISASIPIRLHLRMKKTLPTHYAINNGENVVKTATF</sequence>
<organism evidence="1 2">
    <name type="scientific">Zootermopsis nevadensis</name>
    <name type="common">Dampwood termite</name>
    <dbReference type="NCBI Taxonomy" id="136037"/>
    <lineage>
        <taxon>Eukaryota</taxon>
        <taxon>Metazoa</taxon>
        <taxon>Ecdysozoa</taxon>
        <taxon>Arthropoda</taxon>
        <taxon>Hexapoda</taxon>
        <taxon>Insecta</taxon>
        <taxon>Pterygota</taxon>
        <taxon>Neoptera</taxon>
        <taxon>Polyneoptera</taxon>
        <taxon>Dictyoptera</taxon>
        <taxon>Blattodea</taxon>
        <taxon>Blattoidea</taxon>
        <taxon>Termitoidae</taxon>
        <taxon>Termopsidae</taxon>
        <taxon>Zootermopsis</taxon>
    </lineage>
</organism>
<protein>
    <submittedName>
        <fullName evidence="1">Uncharacterized protein</fullName>
    </submittedName>
</protein>
<reference evidence="1 2" key="1">
    <citation type="journal article" date="2014" name="Nat. Commun.">
        <title>Molecular traces of alternative social organization in a termite genome.</title>
        <authorList>
            <person name="Terrapon N."/>
            <person name="Li C."/>
            <person name="Robertson H.M."/>
            <person name="Ji L."/>
            <person name="Meng X."/>
            <person name="Booth W."/>
            <person name="Chen Z."/>
            <person name="Childers C.P."/>
            <person name="Glastad K.M."/>
            <person name="Gokhale K."/>
            <person name="Gowin J."/>
            <person name="Gronenberg W."/>
            <person name="Hermansen R.A."/>
            <person name="Hu H."/>
            <person name="Hunt B.G."/>
            <person name="Huylmans A.K."/>
            <person name="Khalil S.M."/>
            <person name="Mitchell R.D."/>
            <person name="Munoz-Torres M.C."/>
            <person name="Mustard J.A."/>
            <person name="Pan H."/>
            <person name="Reese J.T."/>
            <person name="Scharf M.E."/>
            <person name="Sun F."/>
            <person name="Vogel H."/>
            <person name="Xiao J."/>
            <person name="Yang W."/>
            <person name="Yang Z."/>
            <person name="Yang Z."/>
            <person name="Zhou J."/>
            <person name="Zhu J."/>
            <person name="Brent C.S."/>
            <person name="Elsik C.G."/>
            <person name="Goodisman M.A."/>
            <person name="Liberles D.A."/>
            <person name="Roe R.M."/>
            <person name="Vargo E.L."/>
            <person name="Vilcinskas A."/>
            <person name="Wang J."/>
            <person name="Bornberg-Bauer E."/>
            <person name="Korb J."/>
            <person name="Zhang G."/>
            <person name="Liebig J."/>
        </authorList>
    </citation>
    <scope>NUCLEOTIDE SEQUENCE [LARGE SCALE GENOMIC DNA]</scope>
    <source>
        <tissue evidence="1">Whole organism</tissue>
    </source>
</reference>
<evidence type="ECO:0000313" key="1">
    <source>
        <dbReference type="EMBL" id="KDR23085.1"/>
    </source>
</evidence>
<accession>A0A067RR13</accession>
<name>A0A067RR13_ZOONE</name>
<keyword evidence="2" id="KW-1185">Reference proteome</keyword>
<dbReference type="EMBL" id="KK852474">
    <property type="protein sequence ID" value="KDR23085.1"/>
    <property type="molecule type" value="Genomic_DNA"/>
</dbReference>
<dbReference type="Proteomes" id="UP000027135">
    <property type="component" value="Unassembled WGS sequence"/>
</dbReference>
<evidence type="ECO:0000313" key="2">
    <source>
        <dbReference type="Proteomes" id="UP000027135"/>
    </source>
</evidence>